<dbReference type="Proteomes" id="UP000185596">
    <property type="component" value="Unassembled WGS sequence"/>
</dbReference>
<protein>
    <recommendedName>
        <fullName evidence="3">DUF402 domain-containing protein</fullName>
    </recommendedName>
</protein>
<dbReference type="EMBL" id="MSIE01000030">
    <property type="protein sequence ID" value="OLF16314.1"/>
    <property type="molecule type" value="Genomic_DNA"/>
</dbReference>
<dbReference type="OrthoDB" id="3815685at2"/>
<evidence type="ECO:0000313" key="1">
    <source>
        <dbReference type="EMBL" id="OLF16314.1"/>
    </source>
</evidence>
<reference evidence="1 2" key="1">
    <citation type="submission" date="2016-12" db="EMBL/GenBank/DDBJ databases">
        <title>The draft genome sequence of Actinophytocola sp. 11-183.</title>
        <authorList>
            <person name="Wang W."/>
            <person name="Yuan L."/>
        </authorList>
    </citation>
    <scope>NUCLEOTIDE SEQUENCE [LARGE SCALE GENOMIC DNA]</scope>
    <source>
        <strain evidence="1 2">11-183</strain>
    </source>
</reference>
<comment type="caution">
    <text evidence="1">The sequence shown here is derived from an EMBL/GenBank/DDBJ whole genome shotgun (WGS) entry which is preliminary data.</text>
</comment>
<dbReference type="RefSeq" id="WP_075126696.1">
    <property type="nucleotide sequence ID" value="NZ_MSIE01000030.1"/>
</dbReference>
<evidence type="ECO:0000313" key="2">
    <source>
        <dbReference type="Proteomes" id="UP000185596"/>
    </source>
</evidence>
<sequence>MIYMAGQTIVLRERGADGTSDRACTVVCDEERGLLLRVLGAPGRADTDRLVLLPPGATHAVWWRFTRRAFTGWHVALYESATPWGARGVAGITVVDRGTGGIDVTPDLRWFRTGAATGGDPDTEPLLSAIESGHFPFDGTWCDRSALASWRRPRPAAITALLYRHRTRPPAA</sequence>
<organism evidence="1 2">
    <name type="scientific">Actinophytocola xanthii</name>
    <dbReference type="NCBI Taxonomy" id="1912961"/>
    <lineage>
        <taxon>Bacteria</taxon>
        <taxon>Bacillati</taxon>
        <taxon>Actinomycetota</taxon>
        <taxon>Actinomycetes</taxon>
        <taxon>Pseudonocardiales</taxon>
        <taxon>Pseudonocardiaceae</taxon>
    </lineage>
</organism>
<dbReference type="AlphaFoldDB" id="A0A1Q8CPM7"/>
<dbReference type="STRING" id="1912961.BU204_17155"/>
<gene>
    <name evidence="1" type="ORF">BU204_17155</name>
</gene>
<proteinExistence type="predicted"/>
<keyword evidence="2" id="KW-1185">Reference proteome</keyword>
<name>A0A1Q8CPM7_9PSEU</name>
<accession>A0A1Q8CPM7</accession>
<evidence type="ECO:0008006" key="3">
    <source>
        <dbReference type="Google" id="ProtNLM"/>
    </source>
</evidence>